<protein>
    <submittedName>
        <fullName evidence="1">Uncharacterized protein</fullName>
    </submittedName>
</protein>
<reference evidence="1 2" key="1">
    <citation type="submission" date="2014-11" db="EMBL/GenBank/DDBJ databases">
        <title>Comparative genomics of Methylobacterium species.</title>
        <authorList>
            <person name="Chaudhry V."/>
            <person name="Patil P.B."/>
        </authorList>
    </citation>
    <scope>NUCLEOTIDE SEQUENCE [LARGE SCALE GENOMIC DNA]</scope>
    <source>
        <strain evidence="1 2">SE3.6</strain>
    </source>
</reference>
<organism evidence="1 2">
    <name type="scientific">Methylobacterium indicum</name>
    <dbReference type="NCBI Taxonomy" id="1775910"/>
    <lineage>
        <taxon>Bacteria</taxon>
        <taxon>Pseudomonadati</taxon>
        <taxon>Pseudomonadota</taxon>
        <taxon>Alphaproteobacteria</taxon>
        <taxon>Hyphomicrobiales</taxon>
        <taxon>Methylobacteriaceae</taxon>
        <taxon>Methylobacterium</taxon>
    </lineage>
</organism>
<name>A0ABR5HFL9_9HYPH</name>
<gene>
    <name evidence="1" type="ORF">QR79_07915</name>
</gene>
<sequence length="77" mass="8460">MSLWIDEGAAIRQVLEPAGHDAPDFTRRVHGHLFSAGRTERRAISAGEQSILGRIEPATWAQHGNDKISVIPFTEIA</sequence>
<keyword evidence="2" id="KW-1185">Reference proteome</keyword>
<dbReference type="EMBL" id="JTHG01000056">
    <property type="protein sequence ID" value="KMO25355.1"/>
    <property type="molecule type" value="Genomic_DNA"/>
</dbReference>
<evidence type="ECO:0000313" key="2">
    <source>
        <dbReference type="Proteomes" id="UP000036471"/>
    </source>
</evidence>
<proteinExistence type="predicted"/>
<dbReference type="RefSeq" id="WP_048427353.1">
    <property type="nucleotide sequence ID" value="NZ_JTHF01000080.1"/>
</dbReference>
<dbReference type="Proteomes" id="UP000036471">
    <property type="component" value="Unassembled WGS sequence"/>
</dbReference>
<evidence type="ECO:0000313" key="1">
    <source>
        <dbReference type="EMBL" id="KMO25355.1"/>
    </source>
</evidence>
<comment type="caution">
    <text evidence="1">The sequence shown here is derived from an EMBL/GenBank/DDBJ whole genome shotgun (WGS) entry which is preliminary data.</text>
</comment>
<accession>A0ABR5HFL9</accession>